<dbReference type="InterPro" id="IPR029058">
    <property type="entry name" value="AB_hydrolase_fold"/>
</dbReference>
<reference evidence="2 3" key="1">
    <citation type="submission" date="2019-08" db="EMBL/GenBank/DDBJ databases">
        <title>In-depth cultivation of the pig gut microbiome towards novel bacterial diversity and tailored functional studies.</title>
        <authorList>
            <person name="Wylensek D."/>
            <person name="Hitch T.C.A."/>
            <person name="Clavel T."/>
        </authorList>
    </citation>
    <scope>NUCLEOTIDE SEQUENCE [LARGE SCALE GENOMIC DNA]</scope>
    <source>
        <strain evidence="2 3">Oil+RF-744-WCA-WT-11</strain>
    </source>
</reference>
<dbReference type="RefSeq" id="WP_154525990.1">
    <property type="nucleotide sequence ID" value="NZ_JAQYJL010000019.1"/>
</dbReference>
<dbReference type="InterPro" id="IPR051044">
    <property type="entry name" value="MAG_DAG_Lipase"/>
</dbReference>
<accession>A0A6L5X7B5</accession>
<protein>
    <submittedName>
        <fullName evidence="2">Lysophospholipase</fullName>
    </submittedName>
</protein>
<dbReference type="Gene3D" id="3.40.50.1820">
    <property type="entry name" value="alpha/beta hydrolase"/>
    <property type="match status" value="1"/>
</dbReference>
<dbReference type="PANTHER" id="PTHR11614">
    <property type="entry name" value="PHOSPHOLIPASE-RELATED"/>
    <property type="match status" value="1"/>
</dbReference>
<dbReference type="Proteomes" id="UP000481852">
    <property type="component" value="Unassembled WGS sequence"/>
</dbReference>
<dbReference type="EMBL" id="VULZ01000010">
    <property type="protein sequence ID" value="MSS15293.1"/>
    <property type="molecule type" value="Genomic_DNA"/>
</dbReference>
<feature type="domain" description="Serine aminopeptidase S33" evidence="1">
    <location>
        <begin position="25"/>
        <end position="287"/>
    </location>
</feature>
<keyword evidence="3" id="KW-1185">Reference proteome</keyword>
<dbReference type="Pfam" id="PF12146">
    <property type="entry name" value="Hydrolase_4"/>
    <property type="match status" value="1"/>
</dbReference>
<organism evidence="2 3">
    <name type="scientific">Porcincola intestinalis</name>
    <dbReference type="NCBI Taxonomy" id="2606632"/>
    <lineage>
        <taxon>Bacteria</taxon>
        <taxon>Bacillati</taxon>
        <taxon>Bacillota</taxon>
        <taxon>Clostridia</taxon>
        <taxon>Lachnospirales</taxon>
        <taxon>Lachnospiraceae</taxon>
        <taxon>Porcincola</taxon>
    </lineage>
</organism>
<dbReference type="SUPFAM" id="SSF53474">
    <property type="entry name" value="alpha/beta-Hydrolases"/>
    <property type="match status" value="1"/>
</dbReference>
<dbReference type="AlphaFoldDB" id="A0A6L5X7B5"/>
<sequence>MTELSIPSTDQKNRLHVEVWEPEGEIRAILQISHGMVEYVERFQNVALWLNQYGILVIGNDHLGHGKTAAGDADLGYIGAGKSKTLVDDQYEVTKYAKKTYGDVPLFLFGHSMGSFLARRYLMEYGGELDGAILSGTGYTPGPVLGAAYLIAGWLRLTHGERYRSAFLKQLSFKGYLDRIQNPRTANDWLTCDPAIVDRYNADRFCTYTFTVNGYQTLFDVIRYIQDPRHVGRIPKDIPILFISGEEDPVGSYGQGVKKVFESYRAAGIKDVDIHLYPGKRHELTNEIGKEEVYEDIRNWIGRHLTGKGLV</sequence>
<evidence type="ECO:0000313" key="2">
    <source>
        <dbReference type="EMBL" id="MSS15293.1"/>
    </source>
</evidence>
<comment type="caution">
    <text evidence="2">The sequence shown here is derived from an EMBL/GenBank/DDBJ whole genome shotgun (WGS) entry which is preliminary data.</text>
</comment>
<dbReference type="InterPro" id="IPR022742">
    <property type="entry name" value="Hydrolase_4"/>
</dbReference>
<evidence type="ECO:0000313" key="3">
    <source>
        <dbReference type="Proteomes" id="UP000481852"/>
    </source>
</evidence>
<gene>
    <name evidence="2" type="ORF">FYJ35_09640</name>
</gene>
<name>A0A6L5X7B5_9FIRM</name>
<evidence type="ECO:0000259" key="1">
    <source>
        <dbReference type="Pfam" id="PF12146"/>
    </source>
</evidence>
<proteinExistence type="predicted"/>